<dbReference type="AlphaFoldDB" id="W7KH47"/>
<feature type="domain" description="HTH bat-type" evidence="1">
    <location>
        <begin position="159"/>
        <end position="210"/>
    </location>
</feature>
<proteinExistence type="predicted"/>
<accession>W7KH47</accession>
<dbReference type="Proteomes" id="UP000054284">
    <property type="component" value="Unassembled WGS sequence"/>
</dbReference>
<dbReference type="PANTHER" id="PTHR34236">
    <property type="entry name" value="DIMETHYL SULFOXIDE REDUCTASE TRANSCRIPTIONAL ACTIVATOR"/>
    <property type="match status" value="1"/>
</dbReference>
<name>W7KH47_9CREN</name>
<reference evidence="2 3" key="1">
    <citation type="journal article" date="2014" name="Genome Announc.">
        <title>Draft Genome Sequence of the Sulfolobales Archaeon AZ1, Obtained through Metagenomic Analysis of a Mexican Hot Spring.</title>
        <authorList>
            <person name="Servin-Garciduenas L.E."/>
            <person name="Martinez-Romero E."/>
        </authorList>
    </citation>
    <scope>NUCLEOTIDE SEQUENCE [LARGE SCALE GENOMIC DNA]</scope>
    <source>
        <strain evidence="2">AZ1-illumnia</strain>
    </source>
</reference>
<gene>
    <name evidence="2" type="ORF">ASUL_09064</name>
</gene>
<evidence type="ECO:0000259" key="1">
    <source>
        <dbReference type="Pfam" id="PF04967"/>
    </source>
</evidence>
<organism evidence="2 3">
    <name type="scientific">Candidatus Aramenus sulfurataquae</name>
    <dbReference type="NCBI Taxonomy" id="1326980"/>
    <lineage>
        <taxon>Archaea</taxon>
        <taxon>Thermoproteota</taxon>
        <taxon>Thermoprotei</taxon>
        <taxon>Sulfolobales</taxon>
        <taxon>Sulfolobaceae</taxon>
        <taxon>Candidatus Aramenus</taxon>
    </lineage>
</organism>
<evidence type="ECO:0000313" key="2">
    <source>
        <dbReference type="EMBL" id="EWG06550.1"/>
    </source>
</evidence>
<dbReference type="Pfam" id="PF04967">
    <property type="entry name" value="HTH_10"/>
    <property type="match status" value="1"/>
</dbReference>
<protein>
    <recommendedName>
        <fullName evidence="1">HTH bat-type domain-containing protein</fullName>
    </recommendedName>
</protein>
<dbReference type="EMBL" id="ASRH01000016">
    <property type="protein sequence ID" value="EWG06550.1"/>
    <property type="molecule type" value="Genomic_DNA"/>
</dbReference>
<keyword evidence="3" id="KW-1185">Reference proteome</keyword>
<comment type="caution">
    <text evidence="2">The sequence shown here is derived from an EMBL/GenBank/DDBJ whole genome shotgun (WGS) entry which is preliminary data.</text>
</comment>
<dbReference type="InterPro" id="IPR007050">
    <property type="entry name" value="HTH_bacterioopsin"/>
</dbReference>
<dbReference type="PANTHER" id="PTHR34236:SF1">
    <property type="entry name" value="DIMETHYL SULFOXIDE REDUCTASE TRANSCRIPTIONAL ACTIVATOR"/>
    <property type="match status" value="1"/>
</dbReference>
<sequence length="220" mass="25974">MYMLMRFIVGSPVRVLVKGVHVGCWSTDERLKHPIKILDFRMMDNYLRMLLLIHKDDRKPLLERLRQTYRVFILTSATKYSNDKVILSFIKNVNKISVPKTIDQYHGFFLNATYDQGIERWDFLIPSQHLDYIVEGLKSIMINTEIKIKEYKPLSEMELTEKEKEILETAVKLGYFEFPRKVNLEDLSKTLNISPSTLLYHIRNIEKKIMLKLVNDGKCS</sequence>
<evidence type="ECO:0000313" key="3">
    <source>
        <dbReference type="Proteomes" id="UP000054284"/>
    </source>
</evidence>